<evidence type="ECO:0000256" key="1">
    <source>
        <dbReference type="ARBA" id="ARBA00004651"/>
    </source>
</evidence>
<evidence type="ECO:0000313" key="9">
    <source>
        <dbReference type="EMBL" id="QNO42379.1"/>
    </source>
</evidence>
<evidence type="ECO:0000256" key="2">
    <source>
        <dbReference type="ARBA" id="ARBA00022475"/>
    </source>
</evidence>
<keyword evidence="5 6" id="KW-0472">Membrane</keyword>
<dbReference type="EMBL" id="MT630720">
    <property type="protein sequence ID" value="QNO42221.1"/>
    <property type="molecule type" value="Genomic_DNA"/>
</dbReference>
<evidence type="ECO:0000256" key="5">
    <source>
        <dbReference type="ARBA" id="ARBA00023136"/>
    </source>
</evidence>
<dbReference type="InterPro" id="IPR007182">
    <property type="entry name" value="MnhB"/>
</dbReference>
<feature type="transmembrane region" description="Helical" evidence="6">
    <location>
        <begin position="39"/>
        <end position="59"/>
    </location>
</feature>
<keyword evidence="2" id="KW-1003">Cell membrane</keyword>
<comment type="subcellular location">
    <subcellularLocation>
        <location evidence="1">Cell membrane</location>
        <topology evidence="1">Multi-pass membrane protein</topology>
    </subcellularLocation>
</comment>
<evidence type="ECO:0000256" key="6">
    <source>
        <dbReference type="SAM" id="Phobius"/>
    </source>
</evidence>
<dbReference type="NCBIfam" id="NF009162">
    <property type="entry name" value="PRK12508.1"/>
    <property type="match status" value="1"/>
</dbReference>
<sequence>MSGIQESVIIRTVVRIMVPFIQLFALYVIMHGASGPGGGFQGGVIFGAAIILYAMIFGISEGKKKMSDALDKILASTGLAIYAATGLACIVCGGMFLQYNAVPLLPDPAIVSKYLIDLVEIGIGITVLAVMISLFFDVSPPEPEPKEAEE</sequence>
<dbReference type="Pfam" id="PF04039">
    <property type="entry name" value="MnhB"/>
    <property type="match status" value="1"/>
</dbReference>
<evidence type="ECO:0000259" key="7">
    <source>
        <dbReference type="Pfam" id="PF04039"/>
    </source>
</evidence>
<dbReference type="PANTHER" id="PTHR33932">
    <property type="entry name" value="NA(+)/H(+) ANTIPORTER SUBUNIT B"/>
    <property type="match status" value="1"/>
</dbReference>
<dbReference type="AlphaFoldDB" id="A0A7G9Y2I7"/>
<protein>
    <recommendedName>
        <fullName evidence="7">Na+/H+ antiporter MnhB subunit-related protein domain-containing protein</fullName>
    </recommendedName>
</protein>
<dbReference type="InterPro" id="IPR050622">
    <property type="entry name" value="CPA3_antiporter_subunitB"/>
</dbReference>
<proteinExistence type="predicted"/>
<keyword evidence="4 6" id="KW-1133">Transmembrane helix</keyword>
<keyword evidence="3 6" id="KW-0812">Transmembrane</keyword>
<organism evidence="8">
    <name type="scientific">Candidatus Methanogaster sp. ANME-2c ERB4</name>
    <dbReference type="NCBI Taxonomy" id="2759911"/>
    <lineage>
        <taxon>Archaea</taxon>
        <taxon>Methanobacteriati</taxon>
        <taxon>Methanobacteriota</taxon>
        <taxon>Stenosarchaea group</taxon>
        <taxon>Methanomicrobia</taxon>
        <taxon>Methanosarcinales</taxon>
        <taxon>ANME-2 cluster</taxon>
        <taxon>Candidatus Methanogasteraceae</taxon>
        <taxon>Candidatus Methanogaster</taxon>
    </lineage>
</organism>
<evidence type="ECO:0000256" key="4">
    <source>
        <dbReference type="ARBA" id="ARBA00022989"/>
    </source>
</evidence>
<dbReference type="GO" id="GO:0005886">
    <property type="term" value="C:plasma membrane"/>
    <property type="evidence" value="ECO:0007669"/>
    <property type="project" value="UniProtKB-SubCell"/>
</dbReference>
<reference evidence="8" key="1">
    <citation type="submission" date="2020-06" db="EMBL/GenBank/DDBJ databases">
        <title>Unique genomic features of the anaerobic methanotrophic archaea.</title>
        <authorList>
            <person name="Chadwick G.L."/>
            <person name="Skennerton C.T."/>
            <person name="Laso-Perez R."/>
            <person name="Leu A.O."/>
            <person name="Speth D.R."/>
            <person name="Yu H."/>
            <person name="Morgan-Lang C."/>
            <person name="Hatzenpichler R."/>
            <person name="Goudeau D."/>
            <person name="Malmstrom R."/>
            <person name="Brazelton W.J."/>
            <person name="Woyke T."/>
            <person name="Hallam S.J."/>
            <person name="Tyson G.W."/>
            <person name="Wegener G."/>
            <person name="Boetius A."/>
            <person name="Orphan V."/>
        </authorList>
    </citation>
    <scope>NUCLEOTIDE SEQUENCE</scope>
</reference>
<accession>A0A7G9Y2I7</accession>
<gene>
    <name evidence="8" type="ORF">AIOHENJG_00005</name>
    <name evidence="9" type="ORF">LFOPHFOE_00019</name>
</gene>
<evidence type="ECO:0000256" key="3">
    <source>
        <dbReference type="ARBA" id="ARBA00022692"/>
    </source>
</evidence>
<dbReference type="EMBL" id="MT630734">
    <property type="protein sequence ID" value="QNO42379.1"/>
    <property type="molecule type" value="Genomic_DNA"/>
</dbReference>
<feature type="transmembrane region" description="Helical" evidence="6">
    <location>
        <begin position="114"/>
        <end position="136"/>
    </location>
</feature>
<dbReference type="PANTHER" id="PTHR33932:SF4">
    <property type="entry name" value="NA(+)_H(+) ANTIPORTER SUBUNIT B"/>
    <property type="match status" value="1"/>
</dbReference>
<evidence type="ECO:0000313" key="8">
    <source>
        <dbReference type="EMBL" id="QNO42221.1"/>
    </source>
</evidence>
<feature type="transmembrane region" description="Helical" evidence="6">
    <location>
        <begin position="79"/>
        <end position="102"/>
    </location>
</feature>
<name>A0A7G9Y2I7_9EURY</name>
<feature type="domain" description="Na+/H+ antiporter MnhB subunit-related protein" evidence="7">
    <location>
        <begin position="9"/>
        <end position="132"/>
    </location>
</feature>
<feature type="transmembrane region" description="Helical" evidence="6">
    <location>
        <begin position="12"/>
        <end position="33"/>
    </location>
</feature>